<evidence type="ECO:0000313" key="2">
    <source>
        <dbReference type="Proteomes" id="UP000236319"/>
    </source>
</evidence>
<dbReference type="RefSeq" id="XP_028868672.1">
    <property type="nucleotide sequence ID" value="XM_029012839.1"/>
</dbReference>
<sequence length="95" mass="10530">MTPLPKRWERTAHPKSLELAMLESMANKNAPMLKSNSFTDANATPPTTGSRARYVNTLRNSRKHMMERIAVVTGSADLTTCVKDTAPRPMEMTAP</sequence>
<organism evidence="1 2">
    <name type="scientific">Babesia ovata</name>
    <dbReference type="NCBI Taxonomy" id="189622"/>
    <lineage>
        <taxon>Eukaryota</taxon>
        <taxon>Sar</taxon>
        <taxon>Alveolata</taxon>
        <taxon>Apicomplexa</taxon>
        <taxon>Aconoidasida</taxon>
        <taxon>Piroplasmida</taxon>
        <taxon>Babesiidae</taxon>
        <taxon>Babesia</taxon>
    </lineage>
</organism>
<keyword evidence="2" id="KW-1185">Reference proteome</keyword>
<evidence type="ECO:0000313" key="1">
    <source>
        <dbReference type="EMBL" id="GBE62429.1"/>
    </source>
</evidence>
<dbReference type="GeneID" id="39876199"/>
<dbReference type="OrthoDB" id="10483240at2759"/>
<dbReference type="VEuPathDB" id="PiroplasmaDB:BOVATA_039220"/>
<gene>
    <name evidence="1" type="ORF">BOVATA_039220</name>
</gene>
<dbReference type="GO" id="GO:0016740">
    <property type="term" value="F:transferase activity"/>
    <property type="evidence" value="ECO:0007669"/>
    <property type="project" value="UniProtKB-KW"/>
</dbReference>
<dbReference type="AlphaFoldDB" id="A0A2H6KHI3"/>
<reference evidence="1 2" key="1">
    <citation type="journal article" date="2017" name="BMC Genomics">
        <title>Whole-genome assembly of Babesia ovata and comparative genomics between closely related pathogens.</title>
        <authorList>
            <person name="Yamagishi J."/>
            <person name="Asada M."/>
            <person name="Hakimi H."/>
            <person name="Tanaka T.Q."/>
            <person name="Sugimoto C."/>
            <person name="Kawazu S."/>
        </authorList>
    </citation>
    <scope>NUCLEOTIDE SEQUENCE [LARGE SCALE GENOMIC DNA]</scope>
    <source>
        <strain evidence="1 2">Miyake</strain>
    </source>
</reference>
<keyword evidence="1" id="KW-0808">Transferase</keyword>
<protein>
    <submittedName>
        <fullName evidence="1">Acetyl-acetyltransferase, putative</fullName>
    </submittedName>
</protein>
<dbReference type="EMBL" id="BDSA01000005">
    <property type="protein sequence ID" value="GBE62429.1"/>
    <property type="molecule type" value="Genomic_DNA"/>
</dbReference>
<proteinExistence type="predicted"/>
<dbReference type="Proteomes" id="UP000236319">
    <property type="component" value="Unassembled WGS sequence"/>
</dbReference>
<accession>A0A2H6KHI3</accession>
<name>A0A2H6KHI3_9APIC</name>
<comment type="caution">
    <text evidence="1">The sequence shown here is derived from an EMBL/GenBank/DDBJ whole genome shotgun (WGS) entry which is preliminary data.</text>
</comment>